<evidence type="ECO:0000256" key="3">
    <source>
        <dbReference type="ARBA" id="ARBA00022806"/>
    </source>
</evidence>
<dbReference type="Pfam" id="PF13086">
    <property type="entry name" value="AAA_11"/>
    <property type="match status" value="2"/>
</dbReference>
<evidence type="ECO:0000259" key="5">
    <source>
        <dbReference type="Pfam" id="PF13086"/>
    </source>
</evidence>
<proteinExistence type="predicted"/>
<protein>
    <submittedName>
        <fullName evidence="8">Regulator of nonsense transcripts 1</fullName>
    </submittedName>
</protein>
<evidence type="ECO:0000259" key="6">
    <source>
        <dbReference type="Pfam" id="PF13087"/>
    </source>
</evidence>
<sequence>MERLEALSQLHSYFGKVEKKVTSAEPKKTIICSSTEEDDDKYSLLHTVFSWKLKDALNEDLYKNKVQKIPETFESVSSYLNSFIVPLIEETHSDLCSSLKGVPRARFCEIKSFQRARFFRPDKELFYQITLKNISDEVEDEEEENGGKYVPESGDIFSLTDVKPRRVDDLNRPRRFYHIAYVCSQNEEILILSSKIMEMDILNDLSSNKLYAVFLFNLTTSNRVWKALHSLPENYDLDIIKQVLQPEVNSGETCENCQSEENKTLHGITTRCLLQNQNLNESQEEAVSSCVGMIKCAHSDIKLIWGPPGTGKTKTLACLLFCLLKLKHRSLACAPTNTAILQVAARLHGLFQGSAEYETYGLDPEKEYSLYKKEKGAMSLEEFVTLKDIDLASAFRSCKQRMKISGTMTFAEYVMQNRMDVFERFHTEQGMISVLTMKQFIKQTFADLTKKLKFCMQTLYTHLPTSFISTEQVKNMIEVMDLLDSVEARLKVSLNSYQESNIGPVCFGSSGTKCRSIKLYTEGMNPIKFLVIDEAAQLKECESAIPLRLPGLNHCILIGDEKQLPALVKSKIAENADFGRSLFERLVRLGYKKHMLAVQYRMHPSISLFPCKEFYDGLISDGSNVVQSSYSKSFIEGAMYGSFSFINVSKGKEHFGRGGFSSKNMVEAATISEIIGSLKEAFMKSKKRVSIGIISPYNAQVYEIQEKIKQYCSTSHPGFSVSVRSVDGFQGGEEDIIIISTVRSNGSGKVGFLTNAQRANVALTRARYCLWVIGNASTLVSSDCVWKKLVLDAKKRDCYYNADDDKRLAQAIDMAAFELDLLEESDSRFKKLSLGDKLPTKFSK</sequence>
<dbReference type="Pfam" id="PF20073">
    <property type="entry name" value="DUF6469"/>
    <property type="match status" value="1"/>
</dbReference>
<keyword evidence="4" id="KW-0067">ATP-binding</keyword>
<dbReference type="PANTHER" id="PTHR10887">
    <property type="entry name" value="DNA2/NAM7 HELICASE FAMILY"/>
    <property type="match status" value="1"/>
</dbReference>
<dbReference type="InterPro" id="IPR045055">
    <property type="entry name" value="DNA2/NAM7-like"/>
</dbReference>
<keyword evidence="1" id="KW-0547">Nucleotide-binding</keyword>
<dbReference type="GO" id="GO:0005524">
    <property type="term" value="F:ATP binding"/>
    <property type="evidence" value="ECO:0007669"/>
    <property type="project" value="UniProtKB-KW"/>
</dbReference>
<evidence type="ECO:0000259" key="7">
    <source>
        <dbReference type="Pfam" id="PF20073"/>
    </source>
</evidence>
<dbReference type="AlphaFoldDB" id="A0A4D6MK25"/>
<dbReference type="PANTHER" id="PTHR10887:SF522">
    <property type="entry name" value="P-LOOP CONTAINING NUCLEOSIDE TRIPHOSPHATE HYDROLASES SUPERFAMILY PROTEIN"/>
    <property type="match status" value="1"/>
</dbReference>
<reference evidence="8 9" key="1">
    <citation type="submission" date="2019-04" db="EMBL/GenBank/DDBJ databases">
        <title>An improved genome assembly and genetic linkage map for asparagus bean, Vigna unguiculata ssp. sesquipedialis.</title>
        <authorList>
            <person name="Xia Q."/>
            <person name="Zhang R."/>
            <person name="Dong Y."/>
        </authorList>
    </citation>
    <scope>NUCLEOTIDE SEQUENCE [LARGE SCALE GENOMIC DNA]</scope>
    <source>
        <tissue evidence="8">Leaf</tissue>
    </source>
</reference>
<dbReference type="GO" id="GO:0016787">
    <property type="term" value="F:hydrolase activity"/>
    <property type="evidence" value="ECO:0007669"/>
    <property type="project" value="UniProtKB-KW"/>
</dbReference>
<name>A0A4D6MK25_VIGUN</name>
<gene>
    <name evidence="8" type="ORF">DEO72_LG7g2407</name>
</gene>
<organism evidence="8 9">
    <name type="scientific">Vigna unguiculata</name>
    <name type="common">Cowpea</name>
    <dbReference type="NCBI Taxonomy" id="3917"/>
    <lineage>
        <taxon>Eukaryota</taxon>
        <taxon>Viridiplantae</taxon>
        <taxon>Streptophyta</taxon>
        <taxon>Embryophyta</taxon>
        <taxon>Tracheophyta</taxon>
        <taxon>Spermatophyta</taxon>
        <taxon>Magnoliopsida</taxon>
        <taxon>eudicotyledons</taxon>
        <taxon>Gunneridae</taxon>
        <taxon>Pentapetalae</taxon>
        <taxon>rosids</taxon>
        <taxon>fabids</taxon>
        <taxon>Fabales</taxon>
        <taxon>Fabaceae</taxon>
        <taxon>Papilionoideae</taxon>
        <taxon>50 kb inversion clade</taxon>
        <taxon>NPAAA clade</taxon>
        <taxon>indigoferoid/millettioid clade</taxon>
        <taxon>Phaseoleae</taxon>
        <taxon>Vigna</taxon>
    </lineage>
</organism>
<dbReference type="FunFam" id="3.40.50.300:FF:000326">
    <property type="entry name" value="P-loop containing nucleoside triphosphate hydrolase"/>
    <property type="match status" value="1"/>
</dbReference>
<keyword evidence="3" id="KW-0347">Helicase</keyword>
<dbReference type="EMBL" id="CP039351">
    <property type="protein sequence ID" value="QCE01114.1"/>
    <property type="molecule type" value="Genomic_DNA"/>
</dbReference>
<evidence type="ECO:0000313" key="8">
    <source>
        <dbReference type="EMBL" id="QCE01114.1"/>
    </source>
</evidence>
<feature type="domain" description="DNA2/NAM7 helicase-like C-terminal" evidence="6">
    <location>
        <begin position="579"/>
        <end position="776"/>
    </location>
</feature>
<dbReference type="InterPro" id="IPR027417">
    <property type="entry name" value="P-loop_NTPase"/>
</dbReference>
<dbReference type="GO" id="GO:0005694">
    <property type="term" value="C:chromosome"/>
    <property type="evidence" value="ECO:0007669"/>
    <property type="project" value="UniProtKB-ARBA"/>
</dbReference>
<dbReference type="Gene3D" id="3.40.50.300">
    <property type="entry name" value="P-loop containing nucleotide triphosphate hydrolases"/>
    <property type="match status" value="2"/>
</dbReference>
<evidence type="ECO:0000256" key="2">
    <source>
        <dbReference type="ARBA" id="ARBA00022801"/>
    </source>
</evidence>
<dbReference type="InterPro" id="IPR045529">
    <property type="entry name" value="DUF6469"/>
</dbReference>
<feature type="domain" description="DUF6469" evidence="7">
    <location>
        <begin position="108"/>
        <end position="230"/>
    </location>
</feature>
<dbReference type="InterPro" id="IPR041679">
    <property type="entry name" value="DNA2/NAM7-like_C"/>
</dbReference>
<evidence type="ECO:0000256" key="4">
    <source>
        <dbReference type="ARBA" id="ARBA00022840"/>
    </source>
</evidence>
<feature type="domain" description="DNA2/NAM7 helicase helicase" evidence="5">
    <location>
        <begin position="278"/>
        <end position="349"/>
    </location>
</feature>
<dbReference type="Pfam" id="PF13087">
    <property type="entry name" value="AAA_12"/>
    <property type="match status" value="1"/>
</dbReference>
<accession>A0A4D6MK25</accession>
<feature type="domain" description="DNA2/NAM7 helicase helicase" evidence="5">
    <location>
        <begin position="523"/>
        <end position="571"/>
    </location>
</feature>
<dbReference type="CDD" id="cd18808">
    <property type="entry name" value="SF1_C_Upf1"/>
    <property type="match status" value="1"/>
</dbReference>
<keyword evidence="2" id="KW-0378">Hydrolase</keyword>
<dbReference type="Proteomes" id="UP000501690">
    <property type="component" value="Linkage Group LG7"/>
</dbReference>
<evidence type="ECO:0000256" key="1">
    <source>
        <dbReference type="ARBA" id="ARBA00022741"/>
    </source>
</evidence>
<keyword evidence="9" id="KW-1185">Reference proteome</keyword>
<evidence type="ECO:0000313" key="9">
    <source>
        <dbReference type="Proteomes" id="UP000501690"/>
    </source>
</evidence>
<dbReference type="SUPFAM" id="SSF52540">
    <property type="entry name" value="P-loop containing nucleoside triphosphate hydrolases"/>
    <property type="match status" value="1"/>
</dbReference>
<dbReference type="InterPro" id="IPR047187">
    <property type="entry name" value="SF1_C_Upf1"/>
</dbReference>
<dbReference type="GO" id="GO:0004386">
    <property type="term" value="F:helicase activity"/>
    <property type="evidence" value="ECO:0007669"/>
    <property type="project" value="UniProtKB-KW"/>
</dbReference>
<dbReference type="InterPro" id="IPR041677">
    <property type="entry name" value="DNA2/NAM7_AAA_11"/>
</dbReference>